<proteinExistence type="predicted"/>
<dbReference type="InterPro" id="IPR032808">
    <property type="entry name" value="DoxX"/>
</dbReference>
<sequence length="117" mass="11667">MFIVTAVLSGLLAAAMAQSAVKKINPDKDSLVLRDRLGVPPRVWTAVGVPEALAAVGLVAGLWWAPLGVAAAVGVALVMAGAVAFHLRARLFGAALAPPIGIGAVAIAAAILRALTA</sequence>
<evidence type="ECO:0000256" key="5">
    <source>
        <dbReference type="SAM" id="Phobius"/>
    </source>
</evidence>
<keyword evidence="2 5" id="KW-0812">Transmembrane</keyword>
<dbReference type="RefSeq" id="WP_203008439.1">
    <property type="nucleotide sequence ID" value="NZ_JADWYU010000245.1"/>
</dbReference>
<feature type="transmembrane region" description="Helical" evidence="5">
    <location>
        <begin position="69"/>
        <end position="89"/>
    </location>
</feature>
<evidence type="ECO:0000256" key="1">
    <source>
        <dbReference type="ARBA" id="ARBA00004141"/>
    </source>
</evidence>
<evidence type="ECO:0000313" key="8">
    <source>
        <dbReference type="Proteomes" id="UP000604475"/>
    </source>
</evidence>
<feature type="transmembrane region" description="Helical" evidence="5">
    <location>
        <begin position="95"/>
        <end position="115"/>
    </location>
</feature>
<keyword evidence="6" id="KW-0732">Signal</keyword>
<comment type="subcellular location">
    <subcellularLocation>
        <location evidence="1">Membrane</location>
        <topology evidence="1">Multi-pass membrane protein</topology>
    </subcellularLocation>
</comment>
<keyword evidence="8" id="KW-1185">Reference proteome</keyword>
<dbReference type="Pfam" id="PF13564">
    <property type="entry name" value="DoxX_2"/>
    <property type="match status" value="1"/>
</dbReference>
<dbReference type="EMBL" id="JAEACQ010000195">
    <property type="protein sequence ID" value="MBL7628790.1"/>
    <property type="molecule type" value="Genomic_DNA"/>
</dbReference>
<dbReference type="GO" id="GO:0016020">
    <property type="term" value="C:membrane"/>
    <property type="evidence" value="ECO:0007669"/>
    <property type="project" value="UniProtKB-SubCell"/>
</dbReference>
<feature type="chain" id="PRO_5037877647" evidence="6">
    <location>
        <begin position="20"/>
        <end position="117"/>
    </location>
</feature>
<evidence type="ECO:0000313" key="7">
    <source>
        <dbReference type="EMBL" id="MBL7628790.1"/>
    </source>
</evidence>
<evidence type="ECO:0000256" key="3">
    <source>
        <dbReference type="ARBA" id="ARBA00022989"/>
    </source>
</evidence>
<gene>
    <name evidence="7" type="ORF">I7412_16835</name>
</gene>
<reference evidence="7" key="1">
    <citation type="submission" date="2020-12" db="EMBL/GenBank/DDBJ databases">
        <title>Genomic characterization of non-nitrogen-fixing Frankia strains.</title>
        <authorList>
            <person name="Carlos-Shanley C."/>
            <person name="Guerra T."/>
            <person name="Hahn D."/>
        </authorList>
    </citation>
    <scope>NUCLEOTIDE SEQUENCE</scope>
    <source>
        <strain evidence="7">CN6</strain>
    </source>
</reference>
<evidence type="ECO:0000256" key="2">
    <source>
        <dbReference type="ARBA" id="ARBA00022692"/>
    </source>
</evidence>
<comment type="caution">
    <text evidence="7">The sequence shown here is derived from an EMBL/GenBank/DDBJ whole genome shotgun (WGS) entry which is preliminary data.</text>
</comment>
<keyword evidence="3 5" id="KW-1133">Transmembrane helix</keyword>
<feature type="signal peptide" evidence="6">
    <location>
        <begin position="1"/>
        <end position="19"/>
    </location>
</feature>
<dbReference type="AlphaFoldDB" id="A0A937RE75"/>
<evidence type="ECO:0000256" key="4">
    <source>
        <dbReference type="ARBA" id="ARBA00023136"/>
    </source>
</evidence>
<dbReference type="Proteomes" id="UP000604475">
    <property type="component" value="Unassembled WGS sequence"/>
</dbReference>
<keyword evidence="4 5" id="KW-0472">Membrane</keyword>
<name>A0A937RE75_9ACTN</name>
<organism evidence="7 8">
    <name type="scientific">Frankia nepalensis</name>
    <dbReference type="NCBI Taxonomy" id="1836974"/>
    <lineage>
        <taxon>Bacteria</taxon>
        <taxon>Bacillati</taxon>
        <taxon>Actinomycetota</taxon>
        <taxon>Actinomycetes</taxon>
        <taxon>Frankiales</taxon>
        <taxon>Frankiaceae</taxon>
        <taxon>Frankia</taxon>
    </lineage>
</organism>
<evidence type="ECO:0000256" key="6">
    <source>
        <dbReference type="SAM" id="SignalP"/>
    </source>
</evidence>
<protein>
    <submittedName>
        <fullName evidence="7">DoxX family protein</fullName>
    </submittedName>
</protein>
<accession>A0A937RE75</accession>